<dbReference type="PANTHER" id="PTHR10795">
    <property type="entry name" value="PROPROTEIN CONVERTASE SUBTILISIN/KEXIN"/>
    <property type="match status" value="1"/>
</dbReference>
<dbReference type="GO" id="GO:0004252">
    <property type="term" value="F:serine-type endopeptidase activity"/>
    <property type="evidence" value="ECO:0007669"/>
    <property type="project" value="InterPro"/>
</dbReference>
<sequence length="164" mass="17939">MERAILDDVDFLSMSLGGGSPYYRDTIVVGAFAAMERWILISCSTGNSGPARESLAKVAPWIITVGTSTLDRDFLSFATLGNNKKFTGMSLYNEKSMGRRLVELVYNSGGNRSSNLCMVGFLDPATVHDKVVVCDREISLRVEKGLVVKAASGVGMKYIFWHTI</sequence>
<keyword evidence="4" id="KW-1185">Reference proteome</keyword>
<dbReference type="OrthoDB" id="206201at2759"/>
<comment type="similarity">
    <text evidence="1">Belongs to the peptidase S8 family.</text>
</comment>
<keyword evidence="2" id="KW-0732">Signal</keyword>
<dbReference type="SUPFAM" id="SSF52743">
    <property type="entry name" value="Subtilisin-like"/>
    <property type="match status" value="1"/>
</dbReference>
<organism evidence="3 4">
    <name type="scientific">Phtheirospermum japonicum</name>
    <dbReference type="NCBI Taxonomy" id="374723"/>
    <lineage>
        <taxon>Eukaryota</taxon>
        <taxon>Viridiplantae</taxon>
        <taxon>Streptophyta</taxon>
        <taxon>Embryophyta</taxon>
        <taxon>Tracheophyta</taxon>
        <taxon>Spermatophyta</taxon>
        <taxon>Magnoliopsida</taxon>
        <taxon>eudicotyledons</taxon>
        <taxon>Gunneridae</taxon>
        <taxon>Pentapetalae</taxon>
        <taxon>asterids</taxon>
        <taxon>lamiids</taxon>
        <taxon>Lamiales</taxon>
        <taxon>Orobanchaceae</taxon>
        <taxon>Orobanchaceae incertae sedis</taxon>
        <taxon>Phtheirospermum</taxon>
    </lineage>
</organism>
<keyword evidence="3" id="KW-0645">Protease</keyword>
<name>A0A830CPG1_9LAMI</name>
<reference evidence="3" key="1">
    <citation type="submission" date="2020-07" db="EMBL/GenBank/DDBJ databases">
        <title>Ethylene signaling mediates host invasion by parasitic plants.</title>
        <authorList>
            <person name="Yoshida S."/>
        </authorList>
    </citation>
    <scope>NUCLEOTIDE SEQUENCE</scope>
    <source>
        <strain evidence="3">Okayama</strain>
    </source>
</reference>
<dbReference type="CDD" id="cd02120">
    <property type="entry name" value="PA_subtilisin_like"/>
    <property type="match status" value="1"/>
</dbReference>
<evidence type="ECO:0000256" key="1">
    <source>
        <dbReference type="ARBA" id="ARBA00011073"/>
    </source>
</evidence>
<dbReference type="GO" id="GO:0006508">
    <property type="term" value="P:proteolysis"/>
    <property type="evidence" value="ECO:0007669"/>
    <property type="project" value="UniProtKB-KW"/>
</dbReference>
<dbReference type="Gene3D" id="3.50.30.30">
    <property type="match status" value="1"/>
</dbReference>
<keyword evidence="3" id="KW-0378">Hydrolase</keyword>
<dbReference type="AlphaFoldDB" id="A0A830CPG1"/>
<proteinExistence type="inferred from homology"/>
<protein>
    <submittedName>
        <fullName evidence="3">Subtilisin-like protease</fullName>
    </submittedName>
</protein>
<dbReference type="InterPro" id="IPR045051">
    <property type="entry name" value="SBT"/>
</dbReference>
<evidence type="ECO:0000256" key="2">
    <source>
        <dbReference type="ARBA" id="ARBA00022729"/>
    </source>
</evidence>
<dbReference type="InterPro" id="IPR036852">
    <property type="entry name" value="Peptidase_S8/S53_dom_sf"/>
</dbReference>
<dbReference type="EMBL" id="BMAC01000571">
    <property type="protein sequence ID" value="GFP99398.1"/>
    <property type="molecule type" value="Genomic_DNA"/>
</dbReference>
<comment type="caution">
    <text evidence="3">The sequence shown here is derived from an EMBL/GenBank/DDBJ whole genome shotgun (WGS) entry which is preliminary data.</text>
</comment>
<accession>A0A830CPG1</accession>
<gene>
    <name evidence="3" type="ORF">PHJA_002083900</name>
</gene>
<evidence type="ECO:0000313" key="3">
    <source>
        <dbReference type="EMBL" id="GFP99398.1"/>
    </source>
</evidence>
<evidence type="ECO:0000313" key="4">
    <source>
        <dbReference type="Proteomes" id="UP000653305"/>
    </source>
</evidence>
<dbReference type="Proteomes" id="UP000653305">
    <property type="component" value="Unassembled WGS sequence"/>
</dbReference>